<keyword evidence="4" id="KW-1185">Reference proteome</keyword>
<evidence type="ECO:0000313" key="4">
    <source>
        <dbReference type="Proteomes" id="UP000007881"/>
    </source>
</evidence>
<evidence type="ECO:0000313" key="3">
    <source>
        <dbReference type="EMBL" id="BAM05140.1"/>
    </source>
</evidence>
<dbReference type="OrthoDB" id="9799320at2"/>
<dbReference type="HOGENOM" id="CLU_124502_0_0_0"/>
<gene>
    <name evidence="3" type="primary">sufE</name>
    <name evidence="3" type="ordered locus">PSMK_29810</name>
</gene>
<protein>
    <submittedName>
        <fullName evidence="3">Cysteine desulfuration protein SufE</fullName>
    </submittedName>
</protein>
<dbReference type="Proteomes" id="UP000007881">
    <property type="component" value="Chromosome"/>
</dbReference>
<dbReference type="eggNOG" id="COG2166">
    <property type="taxonomic scope" value="Bacteria"/>
</dbReference>
<dbReference type="InterPro" id="IPR003808">
    <property type="entry name" value="Fe-S_metab-assoc_dom"/>
</dbReference>
<dbReference type="EMBL" id="AP012338">
    <property type="protein sequence ID" value="BAM05140.1"/>
    <property type="molecule type" value="Genomic_DNA"/>
</dbReference>
<accession>I0IIQ2</accession>
<evidence type="ECO:0000256" key="1">
    <source>
        <dbReference type="ARBA" id="ARBA00010282"/>
    </source>
</evidence>
<reference evidence="3 4" key="1">
    <citation type="submission" date="2012-02" db="EMBL/GenBank/DDBJ databases">
        <title>Complete genome sequence of Phycisphaera mikurensis NBRC 102666.</title>
        <authorList>
            <person name="Ankai A."/>
            <person name="Hosoyama A."/>
            <person name="Terui Y."/>
            <person name="Sekine M."/>
            <person name="Fukai R."/>
            <person name="Kato Y."/>
            <person name="Nakamura S."/>
            <person name="Yamada-Narita S."/>
            <person name="Kawakoshi A."/>
            <person name="Fukunaga Y."/>
            <person name="Yamazaki S."/>
            <person name="Fujita N."/>
        </authorList>
    </citation>
    <scope>NUCLEOTIDE SEQUENCE [LARGE SCALE GENOMIC DNA]</scope>
    <source>
        <strain evidence="4">NBRC 102666 / KCTC 22515 / FYK2301M01</strain>
    </source>
</reference>
<feature type="domain" description="Fe-S metabolism associated" evidence="2">
    <location>
        <begin position="14"/>
        <end position="133"/>
    </location>
</feature>
<dbReference type="SUPFAM" id="SSF82649">
    <property type="entry name" value="SufE/NifU"/>
    <property type="match status" value="1"/>
</dbReference>
<comment type="similarity">
    <text evidence="1">Belongs to the SufE family.</text>
</comment>
<name>I0IIQ2_PHYMF</name>
<dbReference type="Gene3D" id="3.90.1010.10">
    <property type="match status" value="1"/>
</dbReference>
<dbReference type="AlphaFoldDB" id="I0IIQ2"/>
<proteinExistence type="inferred from homology"/>
<dbReference type="Pfam" id="PF02657">
    <property type="entry name" value="SufE"/>
    <property type="match status" value="1"/>
</dbReference>
<organism evidence="3 4">
    <name type="scientific">Phycisphaera mikurensis (strain NBRC 102666 / KCTC 22515 / FYK2301M01)</name>
    <dbReference type="NCBI Taxonomy" id="1142394"/>
    <lineage>
        <taxon>Bacteria</taxon>
        <taxon>Pseudomonadati</taxon>
        <taxon>Planctomycetota</taxon>
        <taxon>Phycisphaerae</taxon>
        <taxon>Phycisphaerales</taxon>
        <taxon>Phycisphaeraceae</taxon>
        <taxon>Phycisphaera</taxon>
    </lineage>
</organism>
<dbReference type="PANTHER" id="PTHR43597:SF5">
    <property type="entry name" value="SUFE-LIKE PROTEIN 2, CHLOROPLASTIC"/>
    <property type="match status" value="1"/>
</dbReference>
<evidence type="ECO:0000259" key="2">
    <source>
        <dbReference type="Pfam" id="PF02657"/>
    </source>
</evidence>
<dbReference type="RefSeq" id="WP_014438348.1">
    <property type="nucleotide sequence ID" value="NC_017080.1"/>
</dbReference>
<sequence>MPAKPEPDIEEITENFAFFDDWEDRFSYLIDLGKKLPEMPDALVDEPHRVHGCQSSVWLHLGEQDAAVDLLAKSDAHIVNGLIAVLRGMYQARPLAEVPGIDAEAKLGELGLAEHLSPTRRNGVSAMVKRIRQLAEAHQGA</sequence>
<dbReference type="KEGG" id="phm:PSMK_29810"/>
<dbReference type="STRING" id="1142394.PSMK_29810"/>
<dbReference type="PANTHER" id="PTHR43597">
    <property type="entry name" value="SULFUR ACCEPTOR PROTEIN CSDE"/>
    <property type="match status" value="1"/>
</dbReference>